<gene>
    <name evidence="2" type="ORF">SM1_090</name>
</gene>
<proteinExistence type="predicted"/>
<keyword evidence="1" id="KW-0472">Membrane</keyword>
<evidence type="ECO:0000256" key="1">
    <source>
        <dbReference type="SAM" id="Phobius"/>
    </source>
</evidence>
<evidence type="ECO:0000313" key="2">
    <source>
        <dbReference type="EMBL" id="ALT58082.1"/>
    </source>
</evidence>
<organism evidence="2 3">
    <name type="scientific">Pseudomonas phage SM1</name>
    <dbReference type="NCBI Taxonomy" id="1772332"/>
    <lineage>
        <taxon>Viruses</taxon>
        <taxon>Duplodnaviria</taxon>
        <taxon>Heunggongvirae</taxon>
        <taxon>Uroviricota</taxon>
        <taxon>Caudoviricetes</taxon>
        <taxon>Samunavirus</taxon>
        <taxon>Samunavirus SM1</taxon>
    </lineage>
</organism>
<evidence type="ECO:0000313" key="3">
    <source>
        <dbReference type="Proteomes" id="UP000224832"/>
    </source>
</evidence>
<keyword evidence="1" id="KW-1133">Transmembrane helix</keyword>
<accession>A0A0U3C8R6</accession>
<name>A0A0U3C8R6_9CAUD</name>
<feature type="transmembrane region" description="Helical" evidence="1">
    <location>
        <begin position="20"/>
        <end position="39"/>
    </location>
</feature>
<protein>
    <submittedName>
        <fullName evidence="2">Uncharacterized protein</fullName>
    </submittedName>
</protein>
<keyword evidence="1" id="KW-0812">Transmembrane</keyword>
<reference evidence="2 3" key="1">
    <citation type="submission" date="2015-12" db="EMBL/GenBank/DDBJ databases">
        <title>In silico genomic study of Pseudomonas phage SM1.</title>
        <authorList>
            <person name="Zawawi N.A.M."/>
            <person name="Mat-Arip Y."/>
            <person name="Wan-Jauhari W.K."/>
            <person name="Fauzi A.A."/>
            <person name="Yee F.J."/>
        </authorList>
    </citation>
    <scope>NUCLEOTIDE SEQUENCE [LARGE SCALE GENOMIC DNA]</scope>
</reference>
<dbReference type="EMBL" id="KU245542">
    <property type="protein sequence ID" value="ALT58082.1"/>
    <property type="molecule type" value="Genomic_DNA"/>
</dbReference>
<sequence length="41" mass="4438">MFYLWNVCSKNFVNRQGVASAVAICVLLLAGVTCVLANVSY</sequence>
<dbReference type="Proteomes" id="UP000224832">
    <property type="component" value="Segment"/>
</dbReference>
<keyword evidence="3" id="KW-1185">Reference proteome</keyword>